<evidence type="ECO:0000256" key="4">
    <source>
        <dbReference type="PIRSR" id="PIRSR601765-1"/>
    </source>
</evidence>
<comment type="similarity">
    <text evidence="1 5">Belongs to the beta-class carbonic anhydrase family.</text>
</comment>
<dbReference type="PANTHER" id="PTHR43175:SF3">
    <property type="entry name" value="CARBON DISULFIDE HYDROLASE"/>
    <property type="match status" value="1"/>
</dbReference>
<dbReference type="Pfam" id="PF00484">
    <property type="entry name" value="Pro_CA"/>
    <property type="match status" value="1"/>
</dbReference>
<dbReference type="SUPFAM" id="SSF53056">
    <property type="entry name" value="beta-carbonic anhydrase, cab"/>
    <property type="match status" value="1"/>
</dbReference>
<dbReference type="AlphaFoldDB" id="A0A9P6JU08"/>
<keyword evidence="7" id="KW-1185">Reference proteome</keyword>
<dbReference type="Gene3D" id="3.40.1050.10">
    <property type="entry name" value="Carbonic anhydrase"/>
    <property type="match status" value="1"/>
</dbReference>
<evidence type="ECO:0000256" key="1">
    <source>
        <dbReference type="ARBA" id="ARBA00006217"/>
    </source>
</evidence>
<feature type="binding site" evidence="4">
    <location>
        <position position="91"/>
    </location>
    <ligand>
        <name>Zn(2+)</name>
        <dbReference type="ChEBI" id="CHEBI:29105"/>
    </ligand>
</feature>
<name>A0A9P6JU08_9AGAR</name>
<dbReference type="InterPro" id="IPR036874">
    <property type="entry name" value="Carbonic_anhydrase_sf"/>
</dbReference>
<accession>A0A9P6JU08</accession>
<keyword evidence="3 4" id="KW-0862">Zinc</keyword>
<reference evidence="6" key="1">
    <citation type="submission" date="2020-11" db="EMBL/GenBank/DDBJ databases">
        <authorList>
            <consortium name="DOE Joint Genome Institute"/>
            <person name="Ahrendt S."/>
            <person name="Riley R."/>
            <person name="Andreopoulos W."/>
            <person name="Labutti K."/>
            <person name="Pangilinan J."/>
            <person name="Ruiz-Duenas F.J."/>
            <person name="Barrasa J.M."/>
            <person name="Sanchez-Garcia M."/>
            <person name="Camarero S."/>
            <person name="Miyauchi S."/>
            <person name="Serrano A."/>
            <person name="Linde D."/>
            <person name="Babiker R."/>
            <person name="Drula E."/>
            <person name="Ayuso-Fernandez I."/>
            <person name="Pacheco R."/>
            <person name="Padilla G."/>
            <person name="Ferreira P."/>
            <person name="Barriuso J."/>
            <person name="Kellner H."/>
            <person name="Castanera R."/>
            <person name="Alfaro M."/>
            <person name="Ramirez L."/>
            <person name="Pisabarro A.G."/>
            <person name="Kuo A."/>
            <person name="Tritt A."/>
            <person name="Lipzen A."/>
            <person name="He G."/>
            <person name="Yan M."/>
            <person name="Ng V."/>
            <person name="Cullen D."/>
            <person name="Martin F."/>
            <person name="Rosso M.-N."/>
            <person name="Henrissat B."/>
            <person name="Hibbett D."/>
            <person name="Martinez A.T."/>
            <person name="Grigoriev I.V."/>
        </authorList>
    </citation>
    <scope>NUCLEOTIDE SEQUENCE</scope>
    <source>
        <strain evidence="6">CBS 506.95</strain>
    </source>
</reference>
<dbReference type="EMBL" id="MU157828">
    <property type="protein sequence ID" value="KAF9533702.1"/>
    <property type="molecule type" value="Genomic_DNA"/>
</dbReference>
<comment type="cofactor">
    <cofactor evidence="4">
        <name>Zn(2+)</name>
        <dbReference type="ChEBI" id="CHEBI:29105"/>
    </cofactor>
    <text evidence="4">Binds 1 zinc ion per subunit.</text>
</comment>
<dbReference type="GO" id="GO:0008270">
    <property type="term" value="F:zinc ion binding"/>
    <property type="evidence" value="ECO:0007669"/>
    <property type="project" value="UniProtKB-UniRule"/>
</dbReference>
<keyword evidence="5" id="KW-0456">Lyase</keyword>
<comment type="caution">
    <text evidence="6">The sequence shown here is derived from an EMBL/GenBank/DDBJ whole genome shotgun (WGS) entry which is preliminary data.</text>
</comment>
<evidence type="ECO:0000313" key="7">
    <source>
        <dbReference type="Proteomes" id="UP000807306"/>
    </source>
</evidence>
<evidence type="ECO:0000313" key="6">
    <source>
        <dbReference type="EMBL" id="KAF9533702.1"/>
    </source>
</evidence>
<comment type="catalytic activity">
    <reaction evidence="5">
        <text>hydrogencarbonate + H(+) = CO2 + H2O</text>
        <dbReference type="Rhea" id="RHEA:10748"/>
        <dbReference type="ChEBI" id="CHEBI:15377"/>
        <dbReference type="ChEBI" id="CHEBI:15378"/>
        <dbReference type="ChEBI" id="CHEBI:16526"/>
        <dbReference type="ChEBI" id="CHEBI:17544"/>
        <dbReference type="EC" id="4.2.1.1"/>
    </reaction>
</comment>
<evidence type="ECO:0000256" key="5">
    <source>
        <dbReference type="RuleBase" id="RU003956"/>
    </source>
</evidence>
<feature type="binding site" evidence="4">
    <location>
        <position position="88"/>
    </location>
    <ligand>
        <name>Zn(2+)</name>
        <dbReference type="ChEBI" id="CHEBI:29105"/>
    </ligand>
</feature>
<evidence type="ECO:0000256" key="2">
    <source>
        <dbReference type="ARBA" id="ARBA00022723"/>
    </source>
</evidence>
<feature type="binding site" evidence="4">
    <location>
        <position position="36"/>
    </location>
    <ligand>
        <name>Zn(2+)</name>
        <dbReference type="ChEBI" id="CHEBI:29105"/>
    </ligand>
</feature>
<dbReference type="InterPro" id="IPR001765">
    <property type="entry name" value="Carbonic_anhydrase"/>
</dbReference>
<dbReference type="Proteomes" id="UP000807306">
    <property type="component" value="Unassembled WGS sequence"/>
</dbReference>
<keyword evidence="2 4" id="KW-0479">Metal-binding</keyword>
<dbReference type="CDD" id="cd03379">
    <property type="entry name" value="beta_CA_cladeD"/>
    <property type="match status" value="1"/>
</dbReference>
<dbReference type="EC" id="4.2.1.1" evidence="5"/>
<feature type="binding site" evidence="4">
    <location>
        <position position="38"/>
    </location>
    <ligand>
        <name>Zn(2+)</name>
        <dbReference type="ChEBI" id="CHEBI:29105"/>
    </ligand>
</feature>
<dbReference type="PANTHER" id="PTHR43175">
    <property type="entry name" value="CARBONIC ANHYDRASE"/>
    <property type="match status" value="1"/>
</dbReference>
<dbReference type="GO" id="GO:0004089">
    <property type="term" value="F:carbonate dehydratase activity"/>
    <property type="evidence" value="ECO:0007669"/>
    <property type="project" value="UniProtKB-UniRule"/>
</dbReference>
<dbReference type="SMART" id="SM00947">
    <property type="entry name" value="Pro_CA"/>
    <property type="match status" value="1"/>
</dbReference>
<gene>
    <name evidence="6" type="ORF">CPB83DRAFT_757475</name>
</gene>
<sequence length="166" mass="18114">MTYAINFEANNAKFQKEGFPGKQPLPPSKHVTIVSCMDARIDVHKALGVGIGEAHLIQNAGGRSAEALRSVVISQQLLGTKEVHVIHHTDCGMLTFSNADIRSKIEKDLGTSAANVAGAIDFLPFADLDKSVREDVKFLKDSPLVLDVPIHGWVYQIEDGKIRKVK</sequence>
<proteinExistence type="inferred from homology"/>
<protein>
    <recommendedName>
        <fullName evidence="5">Carbonic anhydrase</fullName>
        <ecNumber evidence="5">4.2.1.1</ecNumber>
    </recommendedName>
    <alternativeName>
        <fullName evidence="5">Carbonate dehydratase</fullName>
    </alternativeName>
</protein>
<organism evidence="6 7">
    <name type="scientific">Crepidotus variabilis</name>
    <dbReference type="NCBI Taxonomy" id="179855"/>
    <lineage>
        <taxon>Eukaryota</taxon>
        <taxon>Fungi</taxon>
        <taxon>Dikarya</taxon>
        <taxon>Basidiomycota</taxon>
        <taxon>Agaricomycotina</taxon>
        <taxon>Agaricomycetes</taxon>
        <taxon>Agaricomycetidae</taxon>
        <taxon>Agaricales</taxon>
        <taxon>Agaricineae</taxon>
        <taxon>Crepidotaceae</taxon>
        <taxon>Crepidotus</taxon>
    </lineage>
</organism>
<dbReference type="OrthoDB" id="10248475at2759"/>
<evidence type="ECO:0000256" key="3">
    <source>
        <dbReference type="ARBA" id="ARBA00022833"/>
    </source>
</evidence>
<comment type="function">
    <text evidence="5">Reversible hydration of carbon dioxide.</text>
</comment>